<gene>
    <name evidence="1" type="ORF">C8J30_1365</name>
</gene>
<keyword evidence="2" id="KW-1185">Reference proteome</keyword>
<dbReference type="EMBL" id="QJTK01000036">
    <property type="protein sequence ID" value="PYF06037.1"/>
    <property type="molecule type" value="Genomic_DNA"/>
</dbReference>
<accession>A0A318TQ46</accession>
<protein>
    <submittedName>
        <fullName evidence="1">Uncharacterized protein</fullName>
    </submittedName>
</protein>
<reference evidence="1 2" key="1">
    <citation type="submission" date="2018-06" db="EMBL/GenBank/DDBJ databases">
        <title>Genomic Encyclopedia of Type Strains, Phase III (KMG-III): the genomes of soil and plant-associated and newly described type strains.</title>
        <authorList>
            <person name="Whitman W."/>
        </authorList>
    </citation>
    <scope>NUCLEOTIDE SEQUENCE [LARGE SCALE GENOMIC DNA]</scope>
    <source>
        <strain evidence="1 2">JA737</strain>
    </source>
</reference>
<evidence type="ECO:0000313" key="2">
    <source>
        <dbReference type="Proteomes" id="UP000247727"/>
    </source>
</evidence>
<sequence>MAVPQGAELFMRRHHNDILHVLRCLNGELLRDAEDYFGDIFVWGGAKCAPAHP</sequence>
<proteinExistence type="predicted"/>
<evidence type="ECO:0000313" key="1">
    <source>
        <dbReference type="EMBL" id="PYF06037.1"/>
    </source>
</evidence>
<comment type="caution">
    <text evidence="1">The sequence shown here is derived from an EMBL/GenBank/DDBJ whole genome shotgun (WGS) entry which is preliminary data.</text>
</comment>
<dbReference type="AlphaFoldDB" id="A0A318TQ46"/>
<name>A0A318TQ46_9RHOB</name>
<organism evidence="1 2">
    <name type="scientific">Rhodobacter viridis</name>
    <dbReference type="NCBI Taxonomy" id="1054202"/>
    <lineage>
        <taxon>Bacteria</taxon>
        <taxon>Pseudomonadati</taxon>
        <taxon>Pseudomonadota</taxon>
        <taxon>Alphaproteobacteria</taxon>
        <taxon>Rhodobacterales</taxon>
        <taxon>Rhodobacter group</taxon>
        <taxon>Rhodobacter</taxon>
    </lineage>
</organism>
<dbReference type="Proteomes" id="UP000247727">
    <property type="component" value="Unassembled WGS sequence"/>
</dbReference>